<evidence type="ECO:0000256" key="1">
    <source>
        <dbReference type="SAM" id="MobiDB-lite"/>
    </source>
</evidence>
<dbReference type="Proteomes" id="UP000681967">
    <property type="component" value="Unassembled WGS sequence"/>
</dbReference>
<protein>
    <submittedName>
        <fullName evidence="3">Uncharacterized protein</fullName>
    </submittedName>
</protein>
<feature type="compositionally biased region" description="Basic residues" evidence="1">
    <location>
        <begin position="36"/>
        <end position="52"/>
    </location>
</feature>
<dbReference type="AlphaFoldDB" id="A0A8S3DLE0"/>
<organism evidence="3 4">
    <name type="scientific">Rotaria magnacalcarata</name>
    <dbReference type="NCBI Taxonomy" id="392030"/>
    <lineage>
        <taxon>Eukaryota</taxon>
        <taxon>Metazoa</taxon>
        <taxon>Spiralia</taxon>
        <taxon>Gnathifera</taxon>
        <taxon>Rotifera</taxon>
        <taxon>Eurotatoria</taxon>
        <taxon>Bdelloidea</taxon>
        <taxon>Philodinida</taxon>
        <taxon>Philodinidae</taxon>
        <taxon>Rotaria</taxon>
    </lineage>
</organism>
<evidence type="ECO:0000313" key="3">
    <source>
        <dbReference type="EMBL" id="CAF5020130.1"/>
    </source>
</evidence>
<name>A0A8S3DLE0_9BILA</name>
<evidence type="ECO:0000313" key="2">
    <source>
        <dbReference type="EMBL" id="CAF4845365.1"/>
    </source>
</evidence>
<dbReference type="EMBL" id="CAJOBJ010215064">
    <property type="protein sequence ID" value="CAF5020130.1"/>
    <property type="molecule type" value="Genomic_DNA"/>
</dbReference>
<feature type="region of interest" description="Disordered" evidence="1">
    <location>
        <begin position="28"/>
        <end position="70"/>
    </location>
</feature>
<sequence>NNNFHGGTRHITEIKNFNPNLLSNSIIDPQRLTGQHQRHHPQRLTGQHQRHHSQSDVPLNDYIDQLSRKS</sequence>
<evidence type="ECO:0000313" key="4">
    <source>
        <dbReference type="Proteomes" id="UP000681720"/>
    </source>
</evidence>
<accession>A0A8S3DLE0</accession>
<reference evidence="3" key="1">
    <citation type="submission" date="2021-02" db="EMBL/GenBank/DDBJ databases">
        <authorList>
            <person name="Nowell W R."/>
        </authorList>
    </citation>
    <scope>NUCLEOTIDE SEQUENCE</scope>
</reference>
<proteinExistence type="predicted"/>
<dbReference type="Proteomes" id="UP000681720">
    <property type="component" value="Unassembled WGS sequence"/>
</dbReference>
<comment type="caution">
    <text evidence="3">The sequence shown here is derived from an EMBL/GenBank/DDBJ whole genome shotgun (WGS) entry which is preliminary data.</text>
</comment>
<feature type="non-terminal residue" evidence="3">
    <location>
        <position position="70"/>
    </location>
</feature>
<dbReference type="EMBL" id="CAJOBH010150848">
    <property type="protein sequence ID" value="CAF4845365.1"/>
    <property type="molecule type" value="Genomic_DNA"/>
</dbReference>
<feature type="non-terminal residue" evidence="3">
    <location>
        <position position="1"/>
    </location>
</feature>
<gene>
    <name evidence="2" type="ORF">BYL167_LOCUS49977</name>
    <name evidence="3" type="ORF">GIL414_LOCUS58339</name>
</gene>